<evidence type="ECO:0000256" key="1">
    <source>
        <dbReference type="SAM" id="Phobius"/>
    </source>
</evidence>
<reference evidence="3" key="1">
    <citation type="journal article" date="2019" name="Int. J. Syst. Evol. Microbiol.">
        <title>The Global Catalogue of Microorganisms (GCM) 10K type strain sequencing project: providing services to taxonomists for standard genome sequencing and annotation.</title>
        <authorList>
            <consortium name="The Broad Institute Genomics Platform"/>
            <consortium name="The Broad Institute Genome Sequencing Center for Infectious Disease"/>
            <person name="Wu L."/>
            <person name="Ma J."/>
        </authorList>
    </citation>
    <scope>NUCLEOTIDE SEQUENCE [LARGE SCALE GENOMIC DNA]</scope>
    <source>
        <strain evidence="3">CECT 7398</strain>
    </source>
</reference>
<keyword evidence="1" id="KW-0472">Membrane</keyword>
<keyword evidence="3" id="KW-1185">Reference proteome</keyword>
<accession>A0ABT8C0I0</accession>
<protein>
    <submittedName>
        <fullName evidence="2">Uncharacterized protein</fullName>
    </submittedName>
</protein>
<dbReference type="RefSeq" id="WP_290313385.1">
    <property type="nucleotide sequence ID" value="NZ_JAUFQC010000027.1"/>
</dbReference>
<keyword evidence="1" id="KW-1133">Transmembrane helix</keyword>
<gene>
    <name evidence="2" type="ORF">QWZ16_23010</name>
</gene>
<comment type="caution">
    <text evidence="2">The sequence shown here is derived from an EMBL/GenBank/DDBJ whole genome shotgun (WGS) entry which is preliminary data.</text>
</comment>
<evidence type="ECO:0000313" key="2">
    <source>
        <dbReference type="EMBL" id="MDN3612474.1"/>
    </source>
</evidence>
<evidence type="ECO:0000313" key="3">
    <source>
        <dbReference type="Proteomes" id="UP001238540"/>
    </source>
</evidence>
<sequence length="84" mass="9752">MTLFHFTFLYCYKVLLPNGLVGSLFAFNRFKTMGDKHTTKQVSIKNILKPMAINEYIKYSLMMKTGEKSSETIQKNNHINTIDI</sequence>
<organism evidence="2 3">
    <name type="scientific">Vibrio ostreicida</name>
    <dbReference type="NCBI Taxonomy" id="526588"/>
    <lineage>
        <taxon>Bacteria</taxon>
        <taxon>Pseudomonadati</taxon>
        <taxon>Pseudomonadota</taxon>
        <taxon>Gammaproteobacteria</taxon>
        <taxon>Vibrionales</taxon>
        <taxon>Vibrionaceae</taxon>
        <taxon>Vibrio</taxon>
    </lineage>
</organism>
<dbReference type="EMBL" id="JAUFQC010000027">
    <property type="protein sequence ID" value="MDN3612474.1"/>
    <property type="molecule type" value="Genomic_DNA"/>
</dbReference>
<name>A0ABT8C0I0_9VIBR</name>
<dbReference type="Proteomes" id="UP001238540">
    <property type="component" value="Unassembled WGS sequence"/>
</dbReference>
<keyword evidence="1" id="KW-0812">Transmembrane</keyword>
<feature type="transmembrane region" description="Helical" evidence="1">
    <location>
        <begin position="6"/>
        <end position="27"/>
    </location>
</feature>
<proteinExistence type="predicted"/>